<keyword evidence="3" id="KW-1185">Reference proteome</keyword>
<gene>
    <name evidence="2" type="ORF">EV194_10817</name>
</gene>
<feature type="domain" description="Protein kinase" evidence="1">
    <location>
        <begin position="13"/>
        <end position="312"/>
    </location>
</feature>
<sequence>MGEINDQIKKLNFQPLKLLSTGKFGEVWKAKDICTEQIVVIKPIRKQINQSIYKTLNTIEHPSLSTKSRVEQIEDQHFIIREFLEGKTLKELIFKPWSRKKHTRRFWLKAFSHLLGGLEKLHQNNILHLDIKPSNLIVNSLNGEPAPESIKLVDFEQAAIYPIEDKWLRRPFALGYSPPEQLLNINQLASPATDIFALGVTLYETLTQKNGFYYHDPEMMMHLQLNVPLLRTTKLPATLYTILSKATARVAFHLPPSRLSQNQAEEIIQQGIQKRYTSAEAFKNAIDEYLDKNNDHRTNWFEKLFNKLKQKH</sequence>
<name>A0A4R2GH88_9BACT</name>
<keyword evidence="2" id="KW-0418">Kinase</keyword>
<dbReference type="OrthoDB" id="9813021at2"/>
<keyword evidence="2" id="KW-0808">Transferase</keyword>
<organism evidence="2 3">
    <name type="scientific">Natronoflexus pectinivorans</name>
    <dbReference type="NCBI Taxonomy" id="682526"/>
    <lineage>
        <taxon>Bacteria</taxon>
        <taxon>Pseudomonadati</taxon>
        <taxon>Bacteroidota</taxon>
        <taxon>Bacteroidia</taxon>
        <taxon>Marinilabiliales</taxon>
        <taxon>Marinilabiliaceae</taxon>
        <taxon>Natronoflexus</taxon>
    </lineage>
</organism>
<dbReference type="RefSeq" id="WP_132434117.1">
    <property type="nucleotide sequence ID" value="NZ_SLWK01000008.1"/>
</dbReference>
<dbReference type="PROSITE" id="PS50011">
    <property type="entry name" value="PROTEIN_KINASE_DOM"/>
    <property type="match status" value="1"/>
</dbReference>
<dbReference type="EMBL" id="SLWK01000008">
    <property type="protein sequence ID" value="TCO07412.1"/>
    <property type="molecule type" value="Genomic_DNA"/>
</dbReference>
<dbReference type="PANTHER" id="PTHR44167">
    <property type="entry name" value="OVARIAN-SPECIFIC SERINE/THREONINE-PROTEIN KINASE LOK-RELATED"/>
    <property type="match status" value="1"/>
</dbReference>
<dbReference type="PROSITE" id="PS00108">
    <property type="entry name" value="PROTEIN_KINASE_ST"/>
    <property type="match status" value="1"/>
</dbReference>
<comment type="caution">
    <text evidence="2">The sequence shown here is derived from an EMBL/GenBank/DDBJ whole genome shotgun (WGS) entry which is preliminary data.</text>
</comment>
<dbReference type="AlphaFoldDB" id="A0A4R2GH88"/>
<dbReference type="GO" id="GO:0005524">
    <property type="term" value="F:ATP binding"/>
    <property type="evidence" value="ECO:0007669"/>
    <property type="project" value="InterPro"/>
</dbReference>
<dbReference type="InterPro" id="IPR000719">
    <property type="entry name" value="Prot_kinase_dom"/>
</dbReference>
<accession>A0A4R2GH88</accession>
<dbReference type="PANTHER" id="PTHR44167:SF30">
    <property type="entry name" value="PHOSPHORYLASE KINASE"/>
    <property type="match status" value="1"/>
</dbReference>
<dbReference type="Gene3D" id="1.10.510.10">
    <property type="entry name" value="Transferase(Phosphotransferase) domain 1"/>
    <property type="match status" value="1"/>
</dbReference>
<dbReference type="InterPro" id="IPR011009">
    <property type="entry name" value="Kinase-like_dom_sf"/>
</dbReference>
<dbReference type="InterPro" id="IPR008271">
    <property type="entry name" value="Ser/Thr_kinase_AS"/>
</dbReference>
<evidence type="ECO:0000259" key="1">
    <source>
        <dbReference type="PROSITE" id="PS50011"/>
    </source>
</evidence>
<keyword evidence="2" id="KW-0723">Serine/threonine-protein kinase</keyword>
<dbReference type="SMART" id="SM00220">
    <property type="entry name" value="S_TKc"/>
    <property type="match status" value="1"/>
</dbReference>
<dbReference type="SUPFAM" id="SSF56112">
    <property type="entry name" value="Protein kinase-like (PK-like)"/>
    <property type="match status" value="1"/>
</dbReference>
<proteinExistence type="predicted"/>
<evidence type="ECO:0000313" key="3">
    <source>
        <dbReference type="Proteomes" id="UP000295221"/>
    </source>
</evidence>
<protein>
    <submittedName>
        <fullName evidence="2">Serine/threonine protein kinase</fullName>
    </submittedName>
</protein>
<reference evidence="2 3" key="1">
    <citation type="submission" date="2019-03" db="EMBL/GenBank/DDBJ databases">
        <title>Genomic Encyclopedia of Type Strains, Phase IV (KMG-IV): sequencing the most valuable type-strain genomes for metagenomic binning, comparative biology and taxonomic classification.</title>
        <authorList>
            <person name="Goeker M."/>
        </authorList>
    </citation>
    <scope>NUCLEOTIDE SEQUENCE [LARGE SCALE GENOMIC DNA]</scope>
    <source>
        <strain evidence="2 3">DSM 24179</strain>
    </source>
</reference>
<dbReference type="Pfam" id="PF00069">
    <property type="entry name" value="Pkinase"/>
    <property type="match status" value="1"/>
</dbReference>
<dbReference type="GO" id="GO:0004674">
    <property type="term" value="F:protein serine/threonine kinase activity"/>
    <property type="evidence" value="ECO:0007669"/>
    <property type="project" value="UniProtKB-KW"/>
</dbReference>
<evidence type="ECO:0000313" key="2">
    <source>
        <dbReference type="EMBL" id="TCO07412.1"/>
    </source>
</evidence>
<dbReference type="Proteomes" id="UP000295221">
    <property type="component" value="Unassembled WGS sequence"/>
</dbReference>